<keyword evidence="2 4" id="KW-0371">Homeobox</keyword>
<dbReference type="InterPro" id="IPR017970">
    <property type="entry name" value="Homeobox_CS"/>
</dbReference>
<dbReference type="Gene3D" id="1.10.10.60">
    <property type="entry name" value="Homeodomain-like"/>
    <property type="match status" value="1"/>
</dbReference>
<name>A0A0A1U3X2_ENTIV</name>
<feature type="domain" description="Homeobox" evidence="5">
    <location>
        <begin position="217"/>
        <end position="280"/>
    </location>
</feature>
<dbReference type="Pfam" id="PF05920">
    <property type="entry name" value="Homeobox_KN"/>
    <property type="match status" value="1"/>
</dbReference>
<reference evidence="6 7" key="1">
    <citation type="submission" date="2012-10" db="EMBL/GenBank/DDBJ databases">
        <authorList>
            <person name="Zafar N."/>
            <person name="Inman J."/>
            <person name="Hall N."/>
            <person name="Lorenzi H."/>
            <person name="Caler E."/>
        </authorList>
    </citation>
    <scope>NUCLEOTIDE SEQUENCE [LARGE SCALE GENOMIC DNA]</scope>
    <source>
        <strain evidence="6 7">IP1</strain>
    </source>
</reference>
<dbReference type="RefSeq" id="XP_004255632.1">
    <property type="nucleotide sequence ID" value="XM_004255584.1"/>
</dbReference>
<feature type="DNA-binding region" description="Homeobox" evidence="4">
    <location>
        <begin position="219"/>
        <end position="281"/>
    </location>
</feature>
<gene>
    <name evidence="6" type="ORF">EIN_475530</name>
</gene>
<evidence type="ECO:0000259" key="5">
    <source>
        <dbReference type="PROSITE" id="PS50071"/>
    </source>
</evidence>
<dbReference type="PANTHER" id="PTHR11850">
    <property type="entry name" value="HOMEOBOX PROTEIN TRANSCRIPTION FACTORS"/>
    <property type="match status" value="1"/>
</dbReference>
<dbReference type="OrthoDB" id="20948at2759"/>
<evidence type="ECO:0000256" key="3">
    <source>
        <dbReference type="ARBA" id="ARBA00023242"/>
    </source>
</evidence>
<dbReference type="GO" id="GO:0003677">
    <property type="term" value="F:DNA binding"/>
    <property type="evidence" value="ECO:0007669"/>
    <property type="project" value="UniProtKB-UniRule"/>
</dbReference>
<dbReference type="EMBL" id="KB206689">
    <property type="protein sequence ID" value="ELP88861.1"/>
    <property type="molecule type" value="Genomic_DNA"/>
</dbReference>
<keyword evidence="7" id="KW-1185">Reference proteome</keyword>
<keyword evidence="3 4" id="KW-0539">Nucleus</keyword>
<dbReference type="VEuPathDB" id="AmoebaDB:EIN_475530"/>
<dbReference type="InterPro" id="IPR009057">
    <property type="entry name" value="Homeodomain-like_sf"/>
</dbReference>
<organism evidence="6 7">
    <name type="scientific">Entamoeba invadens IP1</name>
    <dbReference type="NCBI Taxonomy" id="370355"/>
    <lineage>
        <taxon>Eukaryota</taxon>
        <taxon>Amoebozoa</taxon>
        <taxon>Evosea</taxon>
        <taxon>Archamoebae</taxon>
        <taxon>Mastigamoebida</taxon>
        <taxon>Entamoebidae</taxon>
        <taxon>Entamoeba</taxon>
    </lineage>
</organism>
<protein>
    <submittedName>
        <fullName evidence="6">Homeobox protein knotted-1, putative</fullName>
    </submittedName>
</protein>
<dbReference type="GeneID" id="14887839"/>
<accession>A0A0A1U3X2</accession>
<evidence type="ECO:0000256" key="1">
    <source>
        <dbReference type="ARBA" id="ARBA00023125"/>
    </source>
</evidence>
<evidence type="ECO:0000313" key="6">
    <source>
        <dbReference type="EMBL" id="ELP88861.1"/>
    </source>
</evidence>
<dbReference type="PROSITE" id="PS50071">
    <property type="entry name" value="HOMEOBOX_2"/>
    <property type="match status" value="1"/>
</dbReference>
<evidence type="ECO:0000313" key="7">
    <source>
        <dbReference type="Proteomes" id="UP000014680"/>
    </source>
</evidence>
<dbReference type="CDD" id="cd00086">
    <property type="entry name" value="homeodomain"/>
    <property type="match status" value="1"/>
</dbReference>
<dbReference type="Proteomes" id="UP000014680">
    <property type="component" value="Unassembled WGS sequence"/>
</dbReference>
<dbReference type="KEGG" id="eiv:EIN_475530"/>
<dbReference type="GO" id="GO:0005634">
    <property type="term" value="C:nucleus"/>
    <property type="evidence" value="ECO:0007669"/>
    <property type="project" value="UniProtKB-SubCell"/>
</dbReference>
<dbReference type="InterPro" id="IPR050224">
    <property type="entry name" value="TALE_homeobox"/>
</dbReference>
<dbReference type="InterPro" id="IPR008422">
    <property type="entry name" value="KN_HD"/>
</dbReference>
<evidence type="ECO:0000256" key="4">
    <source>
        <dbReference type="PROSITE-ProRule" id="PRU00108"/>
    </source>
</evidence>
<dbReference type="GO" id="GO:0000981">
    <property type="term" value="F:DNA-binding transcription factor activity, RNA polymerase II-specific"/>
    <property type="evidence" value="ECO:0007669"/>
    <property type="project" value="InterPro"/>
</dbReference>
<dbReference type="PROSITE" id="PS00027">
    <property type="entry name" value="HOMEOBOX_1"/>
    <property type="match status" value="1"/>
</dbReference>
<dbReference type="SMART" id="SM00389">
    <property type="entry name" value="HOX"/>
    <property type="match status" value="1"/>
</dbReference>
<dbReference type="AlphaFoldDB" id="A0A0A1U3X2"/>
<dbReference type="OMA" id="CIPINID"/>
<keyword evidence="1 4" id="KW-0238">DNA-binding</keyword>
<sequence length="285" mass="32900">MNVPSQTPVATNSLISVLSEECGLTKIDQNEVLKMFESKLVPVQVEVNDDWLLDFANNKALSYGTLFSDEIQKITSAFSSQVDVLNLYAEHYVNEMKKLLDTQAKRRTVAQNEVTTKVALVRSLFENIYNHLKALLVQSLKKCFDTENLPLPVGFPNITTDFGQTQHFYTNSQQSVVENTPQFTQATQNTFQFTQQMTQDTNFVNQFETQESFVAQPMFKNGRNYLDKRSKAILKKWFNEHYAYPYPSDEEKEVMAAQCGITMKQLNTWFSNYRSRSKKRAQRTN</sequence>
<dbReference type="SMR" id="A0A0A1U3X2"/>
<proteinExistence type="predicted"/>
<dbReference type="SUPFAM" id="SSF46689">
    <property type="entry name" value="Homeodomain-like"/>
    <property type="match status" value="1"/>
</dbReference>
<dbReference type="InterPro" id="IPR001356">
    <property type="entry name" value="HD"/>
</dbReference>
<evidence type="ECO:0000256" key="2">
    <source>
        <dbReference type="ARBA" id="ARBA00023155"/>
    </source>
</evidence>
<comment type="subcellular location">
    <subcellularLocation>
        <location evidence="4">Nucleus</location>
    </subcellularLocation>
</comment>